<evidence type="ECO:0000313" key="3">
    <source>
        <dbReference type="EMBL" id="MEU3554766.1"/>
    </source>
</evidence>
<dbReference type="GO" id="GO:0005524">
    <property type="term" value="F:ATP binding"/>
    <property type="evidence" value="ECO:0007669"/>
    <property type="project" value="UniProtKB-KW"/>
</dbReference>
<reference evidence="3 4" key="1">
    <citation type="submission" date="2024-06" db="EMBL/GenBank/DDBJ databases">
        <title>The Natural Products Discovery Center: Release of the First 8490 Sequenced Strains for Exploring Actinobacteria Biosynthetic Diversity.</title>
        <authorList>
            <person name="Kalkreuter E."/>
            <person name="Kautsar S.A."/>
            <person name="Yang D."/>
            <person name="Bader C.D."/>
            <person name="Teijaro C.N."/>
            <person name="Fluegel L."/>
            <person name="Davis C.M."/>
            <person name="Simpson J.R."/>
            <person name="Lauterbach L."/>
            <person name="Steele A.D."/>
            <person name="Gui C."/>
            <person name="Meng S."/>
            <person name="Li G."/>
            <person name="Viehrig K."/>
            <person name="Ye F."/>
            <person name="Su P."/>
            <person name="Kiefer A.F."/>
            <person name="Nichols A."/>
            <person name="Cepeda A.J."/>
            <person name="Yan W."/>
            <person name="Fan B."/>
            <person name="Jiang Y."/>
            <person name="Adhikari A."/>
            <person name="Zheng C.-J."/>
            <person name="Schuster L."/>
            <person name="Cowan T.M."/>
            <person name="Smanski M.J."/>
            <person name="Chevrette M.G."/>
            <person name="De Carvalho L.P.S."/>
            <person name="Shen B."/>
        </authorList>
    </citation>
    <scope>NUCLEOTIDE SEQUENCE [LARGE SCALE GENOMIC DNA]</scope>
    <source>
        <strain evidence="3 4">NPDC038104</strain>
    </source>
</reference>
<dbReference type="PANTHER" id="PTHR35526:SF3">
    <property type="entry name" value="ANTI-SIGMA-F FACTOR RSBW"/>
    <property type="match status" value="1"/>
</dbReference>
<keyword evidence="1" id="KW-0808">Transferase</keyword>
<keyword evidence="1" id="KW-0418">Kinase</keyword>
<evidence type="ECO:0000259" key="2">
    <source>
        <dbReference type="Pfam" id="PF13581"/>
    </source>
</evidence>
<organism evidence="3 4">
    <name type="scientific">Streptomyces fragilis</name>
    <dbReference type="NCBI Taxonomy" id="67301"/>
    <lineage>
        <taxon>Bacteria</taxon>
        <taxon>Bacillati</taxon>
        <taxon>Actinomycetota</taxon>
        <taxon>Actinomycetes</taxon>
        <taxon>Kitasatosporales</taxon>
        <taxon>Streptomycetaceae</taxon>
        <taxon>Streptomyces</taxon>
    </lineage>
</organism>
<name>A0ABV2YGX5_9ACTN</name>
<sequence>MTVPSAEEAVTMGELVQRFSSTPRGARLARRLAAHQLHTWGVPYGSEASDAVTLVVAELAANAVRHGRVPGRDFALRLVHDAPAGRVRVELSDTCPRLPREDRGGPLDEAGRGLRLVAALAREWGVAPRPGPGKTVWAEVGLPGVRPGARPSARP</sequence>
<dbReference type="InterPro" id="IPR036890">
    <property type="entry name" value="HATPase_C_sf"/>
</dbReference>
<dbReference type="Gene3D" id="3.30.565.10">
    <property type="entry name" value="Histidine kinase-like ATPase, C-terminal domain"/>
    <property type="match status" value="1"/>
</dbReference>
<dbReference type="EMBL" id="JBEZUR010000012">
    <property type="protein sequence ID" value="MEU3554766.1"/>
    <property type="molecule type" value="Genomic_DNA"/>
</dbReference>
<keyword evidence="1" id="KW-0723">Serine/threonine-protein kinase</keyword>
<keyword evidence="3" id="KW-0547">Nucleotide-binding</keyword>
<dbReference type="Proteomes" id="UP001550850">
    <property type="component" value="Unassembled WGS sequence"/>
</dbReference>
<accession>A0ABV2YGX5</accession>
<comment type="caution">
    <text evidence="3">The sequence shown here is derived from an EMBL/GenBank/DDBJ whole genome shotgun (WGS) entry which is preliminary data.</text>
</comment>
<dbReference type="RefSeq" id="WP_108953046.1">
    <property type="nucleotide sequence ID" value="NZ_BEVZ01000002.1"/>
</dbReference>
<keyword evidence="3" id="KW-0067">ATP-binding</keyword>
<gene>
    <name evidence="3" type="ORF">AB0E65_11190</name>
</gene>
<dbReference type="Pfam" id="PF13581">
    <property type="entry name" value="HATPase_c_2"/>
    <property type="match status" value="1"/>
</dbReference>
<dbReference type="CDD" id="cd16936">
    <property type="entry name" value="HATPase_RsbW-like"/>
    <property type="match status" value="1"/>
</dbReference>
<protein>
    <submittedName>
        <fullName evidence="3">ATP-binding protein</fullName>
    </submittedName>
</protein>
<feature type="domain" description="Histidine kinase/HSP90-like ATPase" evidence="2">
    <location>
        <begin position="19"/>
        <end position="137"/>
    </location>
</feature>
<proteinExistence type="predicted"/>
<evidence type="ECO:0000256" key="1">
    <source>
        <dbReference type="ARBA" id="ARBA00022527"/>
    </source>
</evidence>
<dbReference type="PANTHER" id="PTHR35526">
    <property type="entry name" value="ANTI-SIGMA-F FACTOR RSBW-RELATED"/>
    <property type="match status" value="1"/>
</dbReference>
<keyword evidence="4" id="KW-1185">Reference proteome</keyword>
<dbReference type="InterPro" id="IPR050267">
    <property type="entry name" value="Anti-sigma-factor_SerPK"/>
</dbReference>
<dbReference type="SUPFAM" id="SSF55874">
    <property type="entry name" value="ATPase domain of HSP90 chaperone/DNA topoisomerase II/histidine kinase"/>
    <property type="match status" value="1"/>
</dbReference>
<dbReference type="InterPro" id="IPR003594">
    <property type="entry name" value="HATPase_dom"/>
</dbReference>
<evidence type="ECO:0000313" key="4">
    <source>
        <dbReference type="Proteomes" id="UP001550850"/>
    </source>
</evidence>